<gene>
    <name evidence="1" type="ORF">N7449_000577</name>
</gene>
<proteinExistence type="predicted"/>
<keyword evidence="2" id="KW-1185">Reference proteome</keyword>
<organism evidence="1 2">
    <name type="scientific">Penicillium cf. viridicatum</name>
    <dbReference type="NCBI Taxonomy" id="2972119"/>
    <lineage>
        <taxon>Eukaryota</taxon>
        <taxon>Fungi</taxon>
        <taxon>Dikarya</taxon>
        <taxon>Ascomycota</taxon>
        <taxon>Pezizomycotina</taxon>
        <taxon>Eurotiomycetes</taxon>
        <taxon>Eurotiomycetidae</taxon>
        <taxon>Eurotiales</taxon>
        <taxon>Aspergillaceae</taxon>
        <taxon>Penicillium</taxon>
    </lineage>
</organism>
<comment type="caution">
    <text evidence="1">The sequence shown here is derived from an EMBL/GenBank/DDBJ whole genome shotgun (WGS) entry which is preliminary data.</text>
</comment>
<evidence type="ECO:0000313" key="1">
    <source>
        <dbReference type="EMBL" id="KAJ5213408.1"/>
    </source>
</evidence>
<sequence length="162" mass="18314">MAQLNTADYKIFDVVYGVKPPGNIRQHESGHDIANNIALQIQISPTDPRDSEHFPWSFGISKSDDERGFKGILIYFGPVFLDPLLQSWHIPDGWAETDLPLVVVPLTLLRLHIDYTSAKLAELILWVDTVERAVQNSSNIADFTHLIRTLHACDADLIKLER</sequence>
<dbReference type="OrthoDB" id="2830640at2759"/>
<accession>A0A9W9T8F6</accession>
<reference evidence="1" key="2">
    <citation type="journal article" date="2023" name="IMA Fungus">
        <title>Comparative genomic study of the Penicillium genus elucidates a diverse pangenome and 15 lateral gene transfer events.</title>
        <authorList>
            <person name="Petersen C."/>
            <person name="Sorensen T."/>
            <person name="Nielsen M.R."/>
            <person name="Sondergaard T.E."/>
            <person name="Sorensen J.L."/>
            <person name="Fitzpatrick D.A."/>
            <person name="Frisvad J.C."/>
            <person name="Nielsen K.L."/>
        </authorList>
    </citation>
    <scope>NUCLEOTIDE SEQUENCE</scope>
    <source>
        <strain evidence="1">IBT 20477</strain>
    </source>
</reference>
<dbReference type="Proteomes" id="UP001150942">
    <property type="component" value="Unassembled WGS sequence"/>
</dbReference>
<evidence type="ECO:0000313" key="2">
    <source>
        <dbReference type="Proteomes" id="UP001150942"/>
    </source>
</evidence>
<protein>
    <submittedName>
        <fullName evidence="1">Uncharacterized protein</fullName>
    </submittedName>
</protein>
<dbReference type="AlphaFoldDB" id="A0A9W9T8F6"/>
<name>A0A9W9T8F6_9EURO</name>
<dbReference type="EMBL" id="JAPQKQ010000001">
    <property type="protein sequence ID" value="KAJ5213408.1"/>
    <property type="molecule type" value="Genomic_DNA"/>
</dbReference>
<reference evidence="1" key="1">
    <citation type="submission" date="2022-11" db="EMBL/GenBank/DDBJ databases">
        <authorList>
            <person name="Petersen C."/>
        </authorList>
    </citation>
    <scope>NUCLEOTIDE SEQUENCE</scope>
    <source>
        <strain evidence="1">IBT 20477</strain>
    </source>
</reference>